<protein>
    <submittedName>
        <fullName evidence="1">Uncharacterized protein</fullName>
    </submittedName>
</protein>
<accession>A0A841EGR1</accession>
<dbReference type="RefSeq" id="WP_184131131.1">
    <property type="nucleotide sequence ID" value="NZ_JACHKT010000005.1"/>
</dbReference>
<reference evidence="1 2" key="1">
    <citation type="submission" date="2020-08" db="EMBL/GenBank/DDBJ databases">
        <title>Functional genomics of gut bacteria from endangered species of beetles.</title>
        <authorList>
            <person name="Carlos-Shanley C."/>
        </authorList>
    </citation>
    <scope>NUCLEOTIDE SEQUENCE [LARGE SCALE GENOMIC DNA]</scope>
    <source>
        <strain evidence="1 2">S00070</strain>
    </source>
</reference>
<dbReference type="AlphaFoldDB" id="A0A841EGR1"/>
<evidence type="ECO:0000313" key="2">
    <source>
        <dbReference type="Proteomes" id="UP000524404"/>
    </source>
</evidence>
<organism evidence="1 2">
    <name type="scientific">Arcicella rosea</name>
    <dbReference type="NCBI Taxonomy" id="502909"/>
    <lineage>
        <taxon>Bacteria</taxon>
        <taxon>Pseudomonadati</taxon>
        <taxon>Bacteroidota</taxon>
        <taxon>Cytophagia</taxon>
        <taxon>Cytophagales</taxon>
        <taxon>Flectobacillaceae</taxon>
        <taxon>Arcicella</taxon>
    </lineage>
</organism>
<dbReference type="Proteomes" id="UP000524404">
    <property type="component" value="Unassembled WGS sequence"/>
</dbReference>
<proteinExistence type="predicted"/>
<comment type="caution">
    <text evidence="1">The sequence shown here is derived from an EMBL/GenBank/DDBJ whole genome shotgun (WGS) entry which is preliminary data.</text>
</comment>
<dbReference type="EMBL" id="JACHKT010000005">
    <property type="protein sequence ID" value="MBB6002335.1"/>
    <property type="molecule type" value="Genomic_DNA"/>
</dbReference>
<evidence type="ECO:0000313" key="1">
    <source>
        <dbReference type="EMBL" id="MBB6002335.1"/>
    </source>
</evidence>
<keyword evidence="2" id="KW-1185">Reference proteome</keyword>
<sequence>MFDFINVEVKSILPKVWLENPILRDSGFPLQVVENSGEILKGKRIAKYQGLTFELLPSLKYEGYTMLLSGSIHSYRNEGKHNYDRFTFSDCIEIVGELFTVFGIDSRQANLHSLEFGVNLELPYKVQKLIQSVVVHKNKPYEAINKNRKIGVVCVRDGYEIKMYDKGFVCGLPKKLIRVEYHVSKMRVLQEYGISTLFDLTDKTKVSSLVDLLIDAINDTIFVPPDTDLSSLTQKQKINFHSMGKTYTWKSYTRKQRFDKRLTLARILKKCNAFDFQRDLKTRVLDEWKILLNDPKEAYKTVTFTPDFSTIEAQENVTFTSLEYRVQTLQKDVPEYSEKEKLEKSVFRQYCKSCGKEIINSYPNSIFCRKSTNPEAKKCRNKDSNKRRTFKAKIMRAIKQDKWLRVTYRNPDNLEPYTDTLHSSEIAVTREYLDSVLSVEILHESPTLYNEPNVTHPELLTGVKAIEMLEVLTTENMNELD</sequence>
<name>A0A841EGR1_9BACT</name>
<gene>
    <name evidence="1" type="ORF">HNP25_000987</name>
</gene>